<sequence length="384" mass="43482">MNLYRNLPRILQAPKYCGRRLITTEREQDPRDDGAARFEFFTTRLNYLLRYAAVKEEIEIRPDGYVRLDDVRDWRLFRYLTPAEFNTMIDNEALTEGNDRFTLIQDFDLRAGADSIWIRAKKKHSMQSVHVNTQKIISPAKLPMAVYPLNLKEWEHVARRGIPRNEEDGFIHLIPTTPAHNFVGAAGANSDVCIYLDVPQTLAAGIGLFRHRRLGRILTNGNLDGVLPPALFKEVGSSLVTSGPRSRALISCDSHNPASPLAFVILSLKDSVTQLLQAIHKCVKRTSPTQIERIAPRTVRLLNIIFIHLSFVGLNSNADSHSVSSILRELRPRAVYSAILIEPSRRSKLNVQPTASRYKPEERTNRRNPPSVTPTALLHYTVLP</sequence>
<keyword evidence="3" id="KW-1185">Reference proteome</keyword>
<accession>A0AAD7MBH7</accession>
<feature type="region of interest" description="Disordered" evidence="1">
    <location>
        <begin position="350"/>
        <end position="373"/>
    </location>
</feature>
<dbReference type="Pfam" id="PF01885">
    <property type="entry name" value="PTS_2-RNA"/>
    <property type="match status" value="1"/>
</dbReference>
<proteinExistence type="predicted"/>
<evidence type="ECO:0000313" key="3">
    <source>
        <dbReference type="Proteomes" id="UP001221757"/>
    </source>
</evidence>
<gene>
    <name evidence="2" type="ORF">B0H17DRAFT_1174216</name>
</gene>
<dbReference type="EMBL" id="JARKIE010000003">
    <property type="protein sequence ID" value="KAJ7708935.1"/>
    <property type="molecule type" value="Genomic_DNA"/>
</dbReference>
<dbReference type="AlphaFoldDB" id="A0AAD7MBH7"/>
<name>A0AAD7MBH7_MYCRO</name>
<comment type="caution">
    <text evidence="2">The sequence shown here is derived from an EMBL/GenBank/DDBJ whole genome shotgun (WGS) entry which is preliminary data.</text>
</comment>
<evidence type="ECO:0000256" key="1">
    <source>
        <dbReference type="SAM" id="MobiDB-lite"/>
    </source>
</evidence>
<dbReference type="SUPFAM" id="SSF56399">
    <property type="entry name" value="ADP-ribosylation"/>
    <property type="match status" value="1"/>
</dbReference>
<evidence type="ECO:0000313" key="2">
    <source>
        <dbReference type="EMBL" id="KAJ7708935.1"/>
    </source>
</evidence>
<dbReference type="PANTHER" id="PTHR12684">
    <property type="entry name" value="PUTATIVE PHOSPHOTRANSFERASE"/>
    <property type="match status" value="1"/>
</dbReference>
<organism evidence="2 3">
    <name type="scientific">Mycena rosella</name>
    <name type="common">Pink bonnet</name>
    <name type="synonym">Agaricus rosellus</name>
    <dbReference type="NCBI Taxonomy" id="1033263"/>
    <lineage>
        <taxon>Eukaryota</taxon>
        <taxon>Fungi</taxon>
        <taxon>Dikarya</taxon>
        <taxon>Basidiomycota</taxon>
        <taxon>Agaricomycotina</taxon>
        <taxon>Agaricomycetes</taxon>
        <taxon>Agaricomycetidae</taxon>
        <taxon>Agaricales</taxon>
        <taxon>Marasmiineae</taxon>
        <taxon>Mycenaceae</taxon>
        <taxon>Mycena</taxon>
    </lineage>
</organism>
<dbReference type="PANTHER" id="PTHR12684:SF2">
    <property type="entry name" value="TRNA 2'-PHOSPHOTRANSFERASE 1"/>
    <property type="match status" value="1"/>
</dbReference>
<dbReference type="GO" id="GO:0000215">
    <property type="term" value="F:tRNA 2'-phosphotransferase activity"/>
    <property type="evidence" value="ECO:0007669"/>
    <property type="project" value="TreeGrafter"/>
</dbReference>
<dbReference type="InterPro" id="IPR002745">
    <property type="entry name" value="Ptrans_KptA/Tpt1"/>
</dbReference>
<dbReference type="Proteomes" id="UP001221757">
    <property type="component" value="Unassembled WGS sequence"/>
</dbReference>
<dbReference type="GO" id="GO:0006388">
    <property type="term" value="P:tRNA splicing, via endonucleolytic cleavage and ligation"/>
    <property type="evidence" value="ECO:0007669"/>
    <property type="project" value="TreeGrafter"/>
</dbReference>
<reference evidence="2" key="1">
    <citation type="submission" date="2023-03" db="EMBL/GenBank/DDBJ databases">
        <title>Massive genome expansion in bonnet fungi (Mycena s.s.) driven by repeated elements and novel gene families across ecological guilds.</title>
        <authorList>
            <consortium name="Lawrence Berkeley National Laboratory"/>
            <person name="Harder C.B."/>
            <person name="Miyauchi S."/>
            <person name="Viragh M."/>
            <person name="Kuo A."/>
            <person name="Thoen E."/>
            <person name="Andreopoulos B."/>
            <person name="Lu D."/>
            <person name="Skrede I."/>
            <person name="Drula E."/>
            <person name="Henrissat B."/>
            <person name="Morin E."/>
            <person name="Kohler A."/>
            <person name="Barry K."/>
            <person name="LaButti K."/>
            <person name="Morin E."/>
            <person name="Salamov A."/>
            <person name="Lipzen A."/>
            <person name="Mereny Z."/>
            <person name="Hegedus B."/>
            <person name="Baldrian P."/>
            <person name="Stursova M."/>
            <person name="Weitz H."/>
            <person name="Taylor A."/>
            <person name="Grigoriev I.V."/>
            <person name="Nagy L.G."/>
            <person name="Martin F."/>
            <person name="Kauserud H."/>
        </authorList>
    </citation>
    <scope>NUCLEOTIDE SEQUENCE</scope>
    <source>
        <strain evidence="2">CBHHK067</strain>
    </source>
</reference>
<protein>
    <submittedName>
        <fullName evidence="2">KptA family-domain-containing protein</fullName>
    </submittedName>
</protein>